<feature type="region of interest" description="Disordered" evidence="1">
    <location>
        <begin position="234"/>
        <end position="253"/>
    </location>
</feature>
<evidence type="ECO:0000313" key="4">
    <source>
        <dbReference type="Proteomes" id="UP001305647"/>
    </source>
</evidence>
<keyword evidence="4" id="KW-1185">Reference proteome</keyword>
<feature type="region of interest" description="Disordered" evidence="1">
    <location>
        <begin position="60"/>
        <end position="79"/>
    </location>
</feature>
<dbReference type="EMBL" id="MU863653">
    <property type="protein sequence ID" value="KAK4098957.1"/>
    <property type="molecule type" value="Genomic_DNA"/>
</dbReference>
<comment type="caution">
    <text evidence="3">The sequence shown here is derived from an EMBL/GenBank/DDBJ whole genome shotgun (WGS) entry which is preliminary data.</text>
</comment>
<accession>A0AAN6PVX7</accession>
<dbReference type="PROSITE" id="PS50090">
    <property type="entry name" value="MYB_LIKE"/>
    <property type="match status" value="1"/>
</dbReference>
<feature type="compositionally biased region" description="Polar residues" evidence="1">
    <location>
        <begin position="85"/>
        <end position="96"/>
    </location>
</feature>
<dbReference type="AlphaFoldDB" id="A0AAN6PVX7"/>
<organism evidence="3 4">
    <name type="scientific">Parathielavia hyrcaniae</name>
    <dbReference type="NCBI Taxonomy" id="113614"/>
    <lineage>
        <taxon>Eukaryota</taxon>
        <taxon>Fungi</taxon>
        <taxon>Dikarya</taxon>
        <taxon>Ascomycota</taxon>
        <taxon>Pezizomycotina</taxon>
        <taxon>Sordariomycetes</taxon>
        <taxon>Sordariomycetidae</taxon>
        <taxon>Sordariales</taxon>
        <taxon>Chaetomiaceae</taxon>
        <taxon>Parathielavia</taxon>
    </lineage>
</organism>
<proteinExistence type="predicted"/>
<reference evidence="3" key="2">
    <citation type="submission" date="2023-05" db="EMBL/GenBank/DDBJ databases">
        <authorList>
            <consortium name="Lawrence Berkeley National Laboratory"/>
            <person name="Steindorff A."/>
            <person name="Hensen N."/>
            <person name="Bonometti L."/>
            <person name="Westerberg I."/>
            <person name="Brannstrom I.O."/>
            <person name="Guillou S."/>
            <person name="Cros-Aarteil S."/>
            <person name="Calhoun S."/>
            <person name="Haridas S."/>
            <person name="Kuo A."/>
            <person name="Mondo S."/>
            <person name="Pangilinan J."/>
            <person name="Riley R."/>
            <person name="Labutti K."/>
            <person name="Andreopoulos B."/>
            <person name="Lipzen A."/>
            <person name="Chen C."/>
            <person name="Yanf M."/>
            <person name="Daum C."/>
            <person name="Ng V."/>
            <person name="Clum A."/>
            <person name="Ohm R."/>
            <person name="Martin F."/>
            <person name="Silar P."/>
            <person name="Natvig D."/>
            <person name="Lalanne C."/>
            <person name="Gautier V."/>
            <person name="Ament-Velasquez S.L."/>
            <person name="Kruys A."/>
            <person name="Hutchinson M.I."/>
            <person name="Powell A.J."/>
            <person name="Barry K."/>
            <person name="Miller A.N."/>
            <person name="Grigoriev I.V."/>
            <person name="Debuchy R."/>
            <person name="Gladieux P."/>
            <person name="Thoren M.H."/>
            <person name="Johannesson H."/>
        </authorList>
    </citation>
    <scope>NUCLEOTIDE SEQUENCE</scope>
    <source>
        <strain evidence="3">CBS 757.83</strain>
    </source>
</reference>
<evidence type="ECO:0000256" key="1">
    <source>
        <dbReference type="SAM" id="MobiDB-lite"/>
    </source>
</evidence>
<feature type="region of interest" description="Disordered" evidence="1">
    <location>
        <begin position="338"/>
        <end position="436"/>
    </location>
</feature>
<gene>
    <name evidence="3" type="ORF">N658DRAFT_542761</name>
</gene>
<evidence type="ECO:0000259" key="2">
    <source>
        <dbReference type="PROSITE" id="PS50090"/>
    </source>
</evidence>
<reference evidence="3" key="1">
    <citation type="journal article" date="2023" name="Mol. Phylogenet. Evol.">
        <title>Genome-scale phylogeny and comparative genomics of the fungal order Sordariales.</title>
        <authorList>
            <person name="Hensen N."/>
            <person name="Bonometti L."/>
            <person name="Westerberg I."/>
            <person name="Brannstrom I.O."/>
            <person name="Guillou S."/>
            <person name="Cros-Aarteil S."/>
            <person name="Calhoun S."/>
            <person name="Haridas S."/>
            <person name="Kuo A."/>
            <person name="Mondo S."/>
            <person name="Pangilinan J."/>
            <person name="Riley R."/>
            <person name="LaButti K."/>
            <person name="Andreopoulos B."/>
            <person name="Lipzen A."/>
            <person name="Chen C."/>
            <person name="Yan M."/>
            <person name="Daum C."/>
            <person name="Ng V."/>
            <person name="Clum A."/>
            <person name="Steindorff A."/>
            <person name="Ohm R.A."/>
            <person name="Martin F."/>
            <person name="Silar P."/>
            <person name="Natvig D.O."/>
            <person name="Lalanne C."/>
            <person name="Gautier V."/>
            <person name="Ament-Velasquez S.L."/>
            <person name="Kruys A."/>
            <person name="Hutchinson M.I."/>
            <person name="Powell A.J."/>
            <person name="Barry K."/>
            <person name="Miller A.N."/>
            <person name="Grigoriev I.V."/>
            <person name="Debuchy R."/>
            <person name="Gladieux P."/>
            <person name="Hiltunen Thoren M."/>
            <person name="Johannesson H."/>
        </authorList>
    </citation>
    <scope>NUCLEOTIDE SEQUENCE</scope>
    <source>
        <strain evidence="3">CBS 757.83</strain>
    </source>
</reference>
<sequence length="573" mass="62593">MLISPAKPQTEVVSLRDNVLSIAAADFAPWLFELSQINTALFLHQQRLHDMSYNNIQMSLKAPKQPPPQHGLPLAGSALYYPDTQSPGNGLSTAEDQSAASHRASRSSTSSYVSHYSLPSSTNVLETTELLDLPYWHVVPPGAAALPPFAHGGDPHSADWEHAHQGAAVNPSLVDYGHYGLGMHASVLPQTVFRPGEALHGMPLASMAEREASNSNTTSSKLFASSEMMEAMALDDDNNKDPGPSSWGSSACSQGTGYGGPRCVDISESDVTNSSSWAEGGDGETVSPNMLRLRHTPSLASSCESLHTSFLDGDSHCHANMNPVQPLAVVVDPVPSQSGNIKAATANTRKRGGRKMLPDRGGQRSSASDMMAARRQQSLAALSDPPPSPPRKLTRLRPKPARLMGTMSPSPSRSHLPFSSSRGGTPKPSTQQQRVELPDRMSKDDFLVRQKQLGMTYKEIRRMGGFTEAESTLRGRYRTLTKCREARVRKPEWSETDLRLLERAVRTLTLAPDNNNNRTTNTARVPWKKVAEYIVAHGGSYHFGNSTCRKRWDELVAEMEMDGRRGGEGRWYF</sequence>
<feature type="compositionally biased region" description="Low complexity" evidence="1">
    <location>
        <begin position="408"/>
        <end position="421"/>
    </location>
</feature>
<feature type="region of interest" description="Disordered" evidence="1">
    <location>
        <begin position="263"/>
        <end position="289"/>
    </location>
</feature>
<evidence type="ECO:0000313" key="3">
    <source>
        <dbReference type="EMBL" id="KAK4098957.1"/>
    </source>
</evidence>
<name>A0AAN6PVX7_9PEZI</name>
<dbReference type="InterPro" id="IPR001005">
    <property type="entry name" value="SANT/Myb"/>
</dbReference>
<dbReference type="Proteomes" id="UP001305647">
    <property type="component" value="Unassembled WGS sequence"/>
</dbReference>
<protein>
    <recommendedName>
        <fullName evidence="2">Myb-like domain-containing protein</fullName>
    </recommendedName>
</protein>
<feature type="region of interest" description="Disordered" evidence="1">
    <location>
        <begin position="85"/>
        <end position="106"/>
    </location>
</feature>
<feature type="domain" description="Myb-like" evidence="2">
    <location>
        <begin position="485"/>
        <end position="556"/>
    </location>
</feature>